<dbReference type="InterPro" id="IPR048866">
    <property type="entry name" value="ORC5_lid"/>
</dbReference>
<evidence type="ECO:0000259" key="7">
    <source>
        <dbReference type="Pfam" id="PF13191"/>
    </source>
</evidence>
<dbReference type="SUPFAM" id="SSF52540">
    <property type="entry name" value="P-loop containing nucleoside triphosphate hydrolases"/>
    <property type="match status" value="1"/>
</dbReference>
<keyword evidence="3" id="KW-0235">DNA replication</keyword>
<comment type="similarity">
    <text evidence="2">Belongs to the ORC5 family.</text>
</comment>
<evidence type="ECO:0000259" key="9">
    <source>
        <dbReference type="Pfam" id="PF21639"/>
    </source>
</evidence>
<evidence type="ECO:0000256" key="1">
    <source>
        <dbReference type="ARBA" id="ARBA00004123"/>
    </source>
</evidence>
<evidence type="ECO:0000256" key="5">
    <source>
        <dbReference type="ARBA" id="ARBA00022840"/>
    </source>
</evidence>
<keyword evidence="5" id="KW-0067">ATP-binding</keyword>
<evidence type="ECO:0008006" key="12">
    <source>
        <dbReference type="Google" id="ProtNLM"/>
    </source>
</evidence>
<comment type="subcellular location">
    <subcellularLocation>
        <location evidence="1">Nucleus</location>
    </subcellularLocation>
</comment>
<evidence type="ECO:0000313" key="11">
    <source>
        <dbReference type="Proteomes" id="UP001159427"/>
    </source>
</evidence>
<evidence type="ECO:0000313" key="10">
    <source>
        <dbReference type="EMBL" id="CAH3019025.1"/>
    </source>
</evidence>
<dbReference type="Pfam" id="PF13191">
    <property type="entry name" value="AAA_16"/>
    <property type="match status" value="1"/>
</dbReference>
<keyword evidence="11" id="KW-1185">Reference proteome</keyword>
<dbReference type="PANTHER" id="PTHR12705:SF0">
    <property type="entry name" value="ORIGIN RECOGNITION COMPLEX SUBUNIT 5"/>
    <property type="match status" value="1"/>
</dbReference>
<name>A0ABN8LTZ6_9CNID</name>
<feature type="domain" description="Origin recognition complex subunit 5 C-terminal" evidence="8">
    <location>
        <begin position="348"/>
        <end position="479"/>
    </location>
</feature>
<dbReference type="InterPro" id="IPR020796">
    <property type="entry name" value="ORC5"/>
</dbReference>
<evidence type="ECO:0000256" key="6">
    <source>
        <dbReference type="ARBA" id="ARBA00023242"/>
    </source>
</evidence>
<accession>A0ABN8LTZ6</accession>
<organism evidence="10 11">
    <name type="scientific">Porites evermanni</name>
    <dbReference type="NCBI Taxonomy" id="104178"/>
    <lineage>
        <taxon>Eukaryota</taxon>
        <taxon>Metazoa</taxon>
        <taxon>Cnidaria</taxon>
        <taxon>Anthozoa</taxon>
        <taxon>Hexacorallia</taxon>
        <taxon>Scleractinia</taxon>
        <taxon>Fungiina</taxon>
        <taxon>Poritidae</taxon>
        <taxon>Porites</taxon>
    </lineage>
</organism>
<dbReference type="Pfam" id="PF21639">
    <property type="entry name" value="ORC5_lid"/>
    <property type="match status" value="1"/>
</dbReference>
<evidence type="ECO:0000259" key="8">
    <source>
        <dbReference type="Pfam" id="PF14630"/>
    </source>
</evidence>
<evidence type="ECO:0000256" key="3">
    <source>
        <dbReference type="ARBA" id="ARBA00022705"/>
    </source>
</evidence>
<proteinExistence type="inferred from homology"/>
<dbReference type="Proteomes" id="UP001159427">
    <property type="component" value="Unassembled WGS sequence"/>
</dbReference>
<keyword evidence="4" id="KW-0547">Nucleotide-binding</keyword>
<dbReference type="InterPro" id="IPR047088">
    <property type="entry name" value="ORC5_C"/>
</dbReference>
<evidence type="ECO:0000256" key="2">
    <source>
        <dbReference type="ARBA" id="ARBA00006269"/>
    </source>
</evidence>
<dbReference type="Gene3D" id="3.40.50.300">
    <property type="entry name" value="P-loop containing nucleotide triphosphate hydrolases"/>
    <property type="match status" value="1"/>
</dbReference>
<dbReference type="PANTHER" id="PTHR12705">
    <property type="entry name" value="ORIGIN RECOGNITION COMPLEX SUBUNIT 5"/>
    <property type="match status" value="1"/>
</dbReference>
<gene>
    <name evidence="10" type="ORF">PEVE_00000664</name>
</gene>
<reference evidence="10 11" key="1">
    <citation type="submission" date="2022-05" db="EMBL/GenBank/DDBJ databases">
        <authorList>
            <consortium name="Genoscope - CEA"/>
            <person name="William W."/>
        </authorList>
    </citation>
    <scope>NUCLEOTIDE SEQUENCE [LARGE SCALE GENOMIC DNA]</scope>
</reference>
<keyword evidence="6" id="KW-0539">Nucleus</keyword>
<feature type="domain" description="Orc1-like AAA ATPase" evidence="7">
    <location>
        <begin position="49"/>
        <end position="197"/>
    </location>
</feature>
<dbReference type="Pfam" id="PF14630">
    <property type="entry name" value="ORC5_C"/>
    <property type="match status" value="1"/>
</dbReference>
<protein>
    <recommendedName>
        <fullName evidence="12">Origin recognition complex subunit 5</fullName>
    </recommendedName>
</protein>
<dbReference type="InterPro" id="IPR027417">
    <property type="entry name" value="P-loop_NTPase"/>
</dbReference>
<feature type="domain" description="ORC5 lid" evidence="9">
    <location>
        <begin position="246"/>
        <end position="313"/>
    </location>
</feature>
<dbReference type="InterPro" id="IPR041664">
    <property type="entry name" value="AAA_16"/>
</dbReference>
<dbReference type="EMBL" id="CALNXI010000103">
    <property type="protein sequence ID" value="CAH3019025.1"/>
    <property type="molecule type" value="Genomic_DNA"/>
</dbReference>
<evidence type="ECO:0000256" key="4">
    <source>
        <dbReference type="ARBA" id="ARBA00022741"/>
    </source>
</evidence>
<sequence>MAEEETNRSTYPRRGDLVTVRPSFFRLYTNMAAKEGSYRKETVDSVYNKLVCRKSEIDLLLTLFGDRGSFVSPSIFICGHTATGKTVVVETLLKDLELPHALVNCIESFTARLIYEHILYQLQDLDEEDDDFDPPPKCDNMTDFFRQLKNSLSSRQLTSETFYIVLDKAERLRDIEANVLPAFLRLQELTQLNICVIFISQIVWEKFQVGTGFYEPVVVHFPDYSKVELLQIMAKDCPSSYPVEFYKAYCQLFTSVFYSVCRDLNELRHLALLHFPKYCEPVVSGDAEMTDSRKLWRNIEPHLKKALHTVYLREVSSHQWESIISQDTQDNNENLGDQGVSVRSYIELPFYTKYLLIAAYLASYNPAHTDRRFFTKQGRRGISNRAKAAAKGKKSNTQLTGPKNFPLDRLMAIFYSIVEDNVAPSASILCQISSLVSLNLLAQVTSDDQIDCPKYKCLVNFLTISEIAKQLKFDIVQYLYDFV</sequence>
<comment type="caution">
    <text evidence="10">The sequence shown here is derived from an EMBL/GenBank/DDBJ whole genome shotgun (WGS) entry which is preliminary data.</text>
</comment>